<dbReference type="EMBL" id="VIVQ01000002">
    <property type="protein sequence ID" value="TWE10004.1"/>
    <property type="molecule type" value="Genomic_DNA"/>
</dbReference>
<dbReference type="GO" id="GO:0016887">
    <property type="term" value="F:ATP hydrolysis activity"/>
    <property type="evidence" value="ECO:0007669"/>
    <property type="project" value="TreeGrafter"/>
</dbReference>
<dbReference type="InterPro" id="IPR022521">
    <property type="entry name" value="Rv3660c"/>
</dbReference>
<protein>
    <submittedName>
        <fullName evidence="1">Secretion/DNA translocation related CpaE-like protein</fullName>
    </submittedName>
</protein>
<evidence type="ECO:0000313" key="2">
    <source>
        <dbReference type="Proteomes" id="UP000318297"/>
    </source>
</evidence>
<dbReference type="GO" id="GO:0005524">
    <property type="term" value="F:ATP binding"/>
    <property type="evidence" value="ECO:0007669"/>
    <property type="project" value="TreeGrafter"/>
</dbReference>
<dbReference type="GO" id="GO:0005829">
    <property type="term" value="C:cytosol"/>
    <property type="evidence" value="ECO:0007669"/>
    <property type="project" value="TreeGrafter"/>
</dbReference>
<sequence length="237" mass="24120">MNSSMGTVIGIVGGGTGAGSSVLVAGCATRAQAAGLRVAAIDADPYGGGLDIVFGIETEPGIRWEHLAGASGRLDGARLTERLPATESGVVVLSHGRLWQAVEPTILRTAATALRECVDLLLVDVGRATATDNVVQLCDGLVMVARGTAQGLAAAGATAGHLTRPVDGLVLRDSGRMDSTEIEEALGIPVVGRLPSDRHVQTDLDRGLPPGGGRGDFATACDELVRDLLLDDAVVAA</sequence>
<dbReference type="InterPro" id="IPR050625">
    <property type="entry name" value="ParA/MinD_ATPase"/>
</dbReference>
<dbReference type="OrthoDB" id="3252838at2"/>
<comment type="caution">
    <text evidence="1">The sequence shown here is derived from an EMBL/GenBank/DDBJ whole genome shotgun (WGS) entry which is preliminary data.</text>
</comment>
<reference evidence="1 2" key="1">
    <citation type="submission" date="2019-06" db="EMBL/GenBank/DDBJ databases">
        <title>Sequencing the genomes of 1000 actinobacteria strains.</title>
        <authorList>
            <person name="Klenk H.-P."/>
        </authorList>
    </citation>
    <scope>NUCLEOTIDE SEQUENCE [LARGE SCALE GENOMIC DNA]</scope>
    <source>
        <strain evidence="1 2">DSM 19560</strain>
    </source>
</reference>
<organism evidence="1 2">
    <name type="scientific">Rudaeicoccus suwonensis</name>
    <dbReference type="NCBI Taxonomy" id="657409"/>
    <lineage>
        <taxon>Bacteria</taxon>
        <taxon>Bacillati</taxon>
        <taxon>Actinomycetota</taxon>
        <taxon>Actinomycetes</taxon>
        <taxon>Micrococcales</taxon>
        <taxon>Dermacoccaceae</taxon>
        <taxon>Rudaeicoccus</taxon>
    </lineage>
</organism>
<keyword evidence="2" id="KW-1185">Reference proteome</keyword>
<proteinExistence type="predicted"/>
<gene>
    <name evidence="1" type="ORF">BKA23_2350</name>
</gene>
<dbReference type="PANTHER" id="PTHR43384">
    <property type="entry name" value="SEPTUM SITE-DETERMINING PROTEIN MIND HOMOLOG, CHLOROPLASTIC-RELATED"/>
    <property type="match status" value="1"/>
</dbReference>
<name>A0A561E316_9MICO</name>
<accession>A0A561E316</accession>
<dbReference type="NCBIfam" id="TIGR03815">
    <property type="entry name" value="CpaE_hom_Actino"/>
    <property type="match status" value="1"/>
</dbReference>
<dbReference type="InterPro" id="IPR027417">
    <property type="entry name" value="P-loop_NTPase"/>
</dbReference>
<evidence type="ECO:0000313" key="1">
    <source>
        <dbReference type="EMBL" id="TWE10004.1"/>
    </source>
</evidence>
<dbReference type="GO" id="GO:0051782">
    <property type="term" value="P:negative regulation of cell division"/>
    <property type="evidence" value="ECO:0007669"/>
    <property type="project" value="TreeGrafter"/>
</dbReference>
<dbReference type="Gene3D" id="3.40.50.300">
    <property type="entry name" value="P-loop containing nucleotide triphosphate hydrolases"/>
    <property type="match status" value="1"/>
</dbReference>
<dbReference type="AlphaFoldDB" id="A0A561E316"/>
<dbReference type="Proteomes" id="UP000318297">
    <property type="component" value="Unassembled WGS sequence"/>
</dbReference>
<dbReference type="PANTHER" id="PTHR43384:SF11">
    <property type="entry name" value="SEPTUM SITE DETERMINING PROTEIN"/>
    <property type="match status" value="1"/>
</dbReference>
<dbReference type="RefSeq" id="WP_145228744.1">
    <property type="nucleotide sequence ID" value="NZ_VIVQ01000002.1"/>
</dbReference>
<dbReference type="SUPFAM" id="SSF52540">
    <property type="entry name" value="P-loop containing nucleoside triphosphate hydrolases"/>
    <property type="match status" value="1"/>
</dbReference>
<dbReference type="GO" id="GO:0009898">
    <property type="term" value="C:cytoplasmic side of plasma membrane"/>
    <property type="evidence" value="ECO:0007669"/>
    <property type="project" value="TreeGrafter"/>
</dbReference>